<dbReference type="PANTHER" id="PTHR43300">
    <property type="entry name" value="ACETYLTRANSFERASE"/>
    <property type="match status" value="1"/>
</dbReference>
<reference evidence="3 4" key="1">
    <citation type="journal article" date="2015" name="Nature">
        <title>rRNA introns, odd ribosomes, and small enigmatic genomes across a large radiation of phyla.</title>
        <authorList>
            <person name="Brown C.T."/>
            <person name="Hug L.A."/>
            <person name="Thomas B.C."/>
            <person name="Sharon I."/>
            <person name="Castelle C.J."/>
            <person name="Singh A."/>
            <person name="Wilkins M.J."/>
            <person name="Williams K.H."/>
            <person name="Banfield J.F."/>
        </authorList>
    </citation>
    <scope>NUCLEOTIDE SEQUENCE [LARGE SCALE GENOMIC DNA]</scope>
</reference>
<keyword evidence="1 3" id="KW-0808">Transferase</keyword>
<dbReference type="PANTHER" id="PTHR43300:SF7">
    <property type="entry name" value="UDP-N-ACETYLBACILLOSAMINE N-ACETYLTRANSFERASE"/>
    <property type="match status" value="1"/>
</dbReference>
<dbReference type="InterPro" id="IPR011004">
    <property type="entry name" value="Trimer_LpxA-like_sf"/>
</dbReference>
<dbReference type="AlphaFoldDB" id="A0A0G1DKP2"/>
<dbReference type="Gene3D" id="2.160.10.10">
    <property type="entry name" value="Hexapeptide repeat proteins"/>
    <property type="match status" value="1"/>
</dbReference>
<organism evidence="3 4">
    <name type="scientific">Candidatus Gottesmanbacteria bacterium GW2011_GWA2_43_14</name>
    <dbReference type="NCBI Taxonomy" id="1618443"/>
    <lineage>
        <taxon>Bacteria</taxon>
        <taxon>Candidatus Gottesmaniibacteriota</taxon>
    </lineage>
</organism>
<proteinExistence type="predicted"/>
<dbReference type="PROSITE" id="PS00101">
    <property type="entry name" value="HEXAPEP_TRANSFERASES"/>
    <property type="match status" value="1"/>
</dbReference>
<dbReference type="InterPro" id="IPR050179">
    <property type="entry name" value="Trans_hexapeptide_repeat"/>
</dbReference>
<gene>
    <name evidence="3" type="ORF">UV73_C0003G0161</name>
</gene>
<dbReference type="InterPro" id="IPR018357">
    <property type="entry name" value="Hexapep_transf_CS"/>
</dbReference>
<comment type="caution">
    <text evidence="3">The sequence shown here is derived from an EMBL/GenBank/DDBJ whole genome shotgun (WGS) entry which is preliminary data.</text>
</comment>
<evidence type="ECO:0000313" key="3">
    <source>
        <dbReference type="EMBL" id="KKS98219.1"/>
    </source>
</evidence>
<evidence type="ECO:0000313" key="4">
    <source>
        <dbReference type="Proteomes" id="UP000034894"/>
    </source>
</evidence>
<evidence type="ECO:0000256" key="1">
    <source>
        <dbReference type="ARBA" id="ARBA00022679"/>
    </source>
</evidence>
<dbReference type="Pfam" id="PF00132">
    <property type="entry name" value="Hexapep"/>
    <property type="match status" value="1"/>
</dbReference>
<sequence>MTGRKKIYLVGVRTGFISEVIELAELVGFKQIIPVDNQKGQKIKEIDGYLVVTIGELENDRAIKYFSCCIHTPSFRQSIIDSLPPKFFHPVSLVHPGAILSRRAVVSTKGAIIAAGCVIGAHSNIGDFTLINRGALIGHDVAIEELATVESGAILAGFSVIKKGAYVAMGAKILPKIIIGENSVVAAGSVVKEDVPANTLVAGVPAVIKKTNIPGYHGSG</sequence>
<dbReference type="EMBL" id="LCFP01000003">
    <property type="protein sequence ID" value="KKS98219.1"/>
    <property type="molecule type" value="Genomic_DNA"/>
</dbReference>
<dbReference type="STRING" id="1618443.UV73_C0003G0161"/>
<accession>A0A0G1DKP2</accession>
<dbReference type="GO" id="GO:0016740">
    <property type="term" value="F:transferase activity"/>
    <property type="evidence" value="ECO:0007669"/>
    <property type="project" value="UniProtKB-KW"/>
</dbReference>
<dbReference type="Proteomes" id="UP000034894">
    <property type="component" value="Unassembled WGS sequence"/>
</dbReference>
<keyword evidence="2" id="KW-0677">Repeat</keyword>
<dbReference type="SUPFAM" id="SSF51161">
    <property type="entry name" value="Trimeric LpxA-like enzymes"/>
    <property type="match status" value="1"/>
</dbReference>
<name>A0A0G1DKP2_9BACT</name>
<evidence type="ECO:0000256" key="2">
    <source>
        <dbReference type="ARBA" id="ARBA00022737"/>
    </source>
</evidence>
<protein>
    <submittedName>
        <fullName evidence="3">Acetyltransferase</fullName>
    </submittedName>
</protein>
<dbReference type="InterPro" id="IPR001451">
    <property type="entry name" value="Hexapep"/>
</dbReference>